<reference evidence="1 2" key="1">
    <citation type="submission" date="2018-10" db="EMBL/GenBank/DDBJ databases">
        <title>Notoacmeibacter sp. M2BS9Y-3-1, whole genome shotgun sequence.</title>
        <authorList>
            <person name="Tuo L."/>
        </authorList>
    </citation>
    <scope>NUCLEOTIDE SEQUENCE [LARGE SCALE GENOMIC DNA]</scope>
    <source>
        <strain evidence="1 2">M2BS9Y-3-1</strain>
    </source>
</reference>
<dbReference type="Proteomes" id="UP000281094">
    <property type="component" value="Unassembled WGS sequence"/>
</dbReference>
<evidence type="ECO:0000313" key="1">
    <source>
        <dbReference type="EMBL" id="RLQ89590.1"/>
    </source>
</evidence>
<name>A0A3L7JGG4_9HYPH</name>
<dbReference type="SUPFAM" id="SSF158837">
    <property type="entry name" value="AGR C 984p-like"/>
    <property type="match status" value="1"/>
</dbReference>
<protein>
    <submittedName>
        <fullName evidence="1">DUF1217 domain-containing protein</fullName>
    </submittedName>
</protein>
<dbReference type="AlphaFoldDB" id="A0A3L7JGG4"/>
<evidence type="ECO:0000313" key="2">
    <source>
        <dbReference type="Proteomes" id="UP000281094"/>
    </source>
</evidence>
<organism evidence="1 2">
    <name type="scientific">Notoacmeibacter ruber</name>
    <dbReference type="NCBI Taxonomy" id="2670375"/>
    <lineage>
        <taxon>Bacteria</taxon>
        <taxon>Pseudomonadati</taxon>
        <taxon>Pseudomonadota</taxon>
        <taxon>Alphaproteobacteria</taxon>
        <taxon>Hyphomicrobiales</taxon>
        <taxon>Notoacmeibacteraceae</taxon>
        <taxon>Notoacmeibacter</taxon>
    </lineage>
</organism>
<keyword evidence="2" id="KW-1185">Reference proteome</keyword>
<dbReference type="EMBL" id="RCWN01000001">
    <property type="protein sequence ID" value="RLQ89590.1"/>
    <property type="molecule type" value="Genomic_DNA"/>
</dbReference>
<proteinExistence type="predicted"/>
<dbReference type="Gene3D" id="1.10.3700.10">
    <property type="entry name" value="AGR C 984p-like"/>
    <property type="match status" value="1"/>
</dbReference>
<dbReference type="InterPro" id="IPR010626">
    <property type="entry name" value="DUF1217"/>
</dbReference>
<sequence>MLSTYAAYQLTTQNIDRSLGIVKNDPMVGRETEYYLENIGNIKSAEEFVNDGRIFQYAMKAFGLEDMNYAKAFMRKVLEEGTDDKTAFANRLADNRYIEFAETFNFARYGETATTFTRAQQGTVDLYMRQTLEENEGEKNEAVRLAMYFERKAPDLQSVTGILADSALSTVVRTILGMPEATATLNIDKQIEMLEGRIDIADFQDPDKLAGMIERFSAMWDMNNGGGAAEAEVGLLFGNAGATTLSADMLMSLLTR</sequence>
<accession>A0A3L7JGG4</accession>
<dbReference type="RefSeq" id="WP_121645785.1">
    <property type="nucleotide sequence ID" value="NZ_RCWN01000001.1"/>
</dbReference>
<dbReference type="Pfam" id="PF06748">
    <property type="entry name" value="DUF1217"/>
    <property type="match status" value="1"/>
</dbReference>
<gene>
    <name evidence="1" type="ORF">D8780_11910</name>
</gene>
<comment type="caution">
    <text evidence="1">The sequence shown here is derived from an EMBL/GenBank/DDBJ whole genome shotgun (WGS) entry which is preliminary data.</text>
</comment>
<dbReference type="InterPro" id="IPR023157">
    <property type="entry name" value="AGR-C-984p-like_sf"/>
</dbReference>